<dbReference type="EMBL" id="JAFCMP010000113">
    <property type="protein sequence ID" value="KAG5186119.1"/>
    <property type="molecule type" value="Genomic_DNA"/>
</dbReference>
<organism evidence="1 2">
    <name type="scientific">Tribonema minus</name>
    <dbReference type="NCBI Taxonomy" id="303371"/>
    <lineage>
        <taxon>Eukaryota</taxon>
        <taxon>Sar</taxon>
        <taxon>Stramenopiles</taxon>
        <taxon>Ochrophyta</taxon>
        <taxon>PX clade</taxon>
        <taxon>Xanthophyceae</taxon>
        <taxon>Tribonematales</taxon>
        <taxon>Tribonemataceae</taxon>
        <taxon>Tribonema</taxon>
    </lineage>
</organism>
<gene>
    <name evidence="1" type="ORF">JKP88DRAFT_244201</name>
</gene>
<dbReference type="Proteomes" id="UP000664859">
    <property type="component" value="Unassembled WGS sequence"/>
</dbReference>
<comment type="caution">
    <text evidence="1">The sequence shown here is derived from an EMBL/GenBank/DDBJ whole genome shotgun (WGS) entry which is preliminary data.</text>
</comment>
<dbReference type="AlphaFoldDB" id="A0A835Z4R9"/>
<evidence type="ECO:0000313" key="2">
    <source>
        <dbReference type="Proteomes" id="UP000664859"/>
    </source>
</evidence>
<keyword evidence="2" id="KW-1185">Reference proteome</keyword>
<proteinExistence type="predicted"/>
<sequence length="155" mass="17737">MSKFFRAIFGHGLDQDRRWDDVADIAFARVLEHAKKAKGLSGEEVDAWFKTYRKLVKEAEFAVRFEPRIHLLPAKALSLLCMLKHPRKRDICDIVPAAVLVHSVAKYGTVEPRHGALDCVRTHNSLRNECAPQVITVFAFVFGSRWQLLIARMHD</sequence>
<evidence type="ECO:0000313" key="1">
    <source>
        <dbReference type="EMBL" id="KAG5186119.1"/>
    </source>
</evidence>
<accession>A0A835Z4R9</accession>
<reference evidence="1" key="1">
    <citation type="submission" date="2021-02" db="EMBL/GenBank/DDBJ databases">
        <title>First Annotated Genome of the Yellow-green Alga Tribonema minus.</title>
        <authorList>
            <person name="Mahan K.M."/>
        </authorList>
    </citation>
    <scope>NUCLEOTIDE SEQUENCE</scope>
    <source>
        <strain evidence="1">UTEX B ZZ1240</strain>
    </source>
</reference>
<protein>
    <submittedName>
        <fullName evidence="1">Uncharacterized protein</fullName>
    </submittedName>
</protein>
<name>A0A835Z4R9_9STRA</name>